<dbReference type="InterPro" id="IPR015202">
    <property type="entry name" value="GO-like_E_set"/>
</dbReference>
<evidence type="ECO:0000259" key="1">
    <source>
        <dbReference type="Pfam" id="PF09118"/>
    </source>
</evidence>
<dbReference type="InterPro" id="IPR013783">
    <property type="entry name" value="Ig-like_fold"/>
</dbReference>
<dbReference type="PANTHER" id="PTHR32208:SF68">
    <property type="entry name" value="GALACTOSE OXIDASE"/>
    <property type="match status" value="1"/>
</dbReference>
<dbReference type="Pfam" id="PF01344">
    <property type="entry name" value="Kelch_1"/>
    <property type="match status" value="1"/>
</dbReference>
<comment type="caution">
    <text evidence="2">The sequence shown here is derived from an EMBL/GenBank/DDBJ whole genome shotgun (WGS) entry which is preliminary data.</text>
</comment>
<proteinExistence type="predicted"/>
<feature type="domain" description="Galactose oxidase-like Early set" evidence="1">
    <location>
        <begin position="424"/>
        <end position="521"/>
    </location>
</feature>
<dbReference type="InterPro" id="IPR037293">
    <property type="entry name" value="Gal_Oxidase_central_sf"/>
</dbReference>
<dbReference type="CDD" id="cd02851">
    <property type="entry name" value="E_set_GO_C"/>
    <property type="match status" value="1"/>
</dbReference>
<dbReference type="SUPFAM" id="SSF50965">
    <property type="entry name" value="Galactose oxidase, central domain"/>
    <property type="match status" value="1"/>
</dbReference>
<gene>
    <name evidence="2" type="ORF">HYFRA_00010852</name>
</gene>
<accession>A0A9N9KUE0</accession>
<dbReference type="InterPro" id="IPR006652">
    <property type="entry name" value="Kelch_1"/>
</dbReference>
<evidence type="ECO:0000313" key="3">
    <source>
        <dbReference type="Proteomes" id="UP000696280"/>
    </source>
</evidence>
<dbReference type="EMBL" id="CAJVRL010000054">
    <property type="protein sequence ID" value="CAG8953891.1"/>
    <property type="molecule type" value="Genomic_DNA"/>
</dbReference>
<reference evidence="2" key="1">
    <citation type="submission" date="2021-07" db="EMBL/GenBank/DDBJ databases">
        <authorList>
            <person name="Durling M."/>
        </authorList>
    </citation>
    <scope>NUCLEOTIDE SEQUENCE</scope>
</reference>
<dbReference type="Proteomes" id="UP000696280">
    <property type="component" value="Unassembled WGS sequence"/>
</dbReference>
<sequence>MLIRNVLRSFSCSIALTVPFGNTQIGPEDAKAIEAKLLTSRQTATLGQWGSVIALPLVAAACFLQPSGNILTFSSFAKDAFSGSPRGFTLTSTFSPDGTTSLLNVSNTGHDMFCPGMSLDANGRAIITGGNDASKTSIYNPSTNAWSAGAAMRITRGYQASTTLSDGRIFTIGGSWSGGRGGKNGEIYSPTANTWTLLSGCPVAPMLTADTTGAYRADNHGWLFGWKNGYVFQAGPSKAMNWYGTSGSGSRAAAGTRAADPDAMDGNAVMYDAAAGKIVTFGGSPNYDPSDATKNVHLITIGIPPATATVTKLTSMTYARAFANSVVLPNGKVFVTGGQSRAVPFSDATAIMNPELWDPVTQAFTIIPSHAIPRTYHSVALLMLDGRVFTGGGGLCASCSTNHLDAQIYSPPYLFTSTGALATRPVILSISTQVVVVGGMISITTDTAGSSFSIVRFGSATHTVNTDQRRIPLVPISSSSGSDGQHYVFSIPNDAGVALPGYWMFFALNSAGVPSVAKAFRVSI</sequence>
<dbReference type="Pfam" id="PF09118">
    <property type="entry name" value="GO-like_E_set"/>
    <property type="match status" value="1"/>
</dbReference>
<dbReference type="InterPro" id="IPR014756">
    <property type="entry name" value="Ig_E-set"/>
</dbReference>
<dbReference type="Gene3D" id="2.60.40.10">
    <property type="entry name" value="Immunoglobulins"/>
    <property type="match status" value="1"/>
</dbReference>
<dbReference type="Gene3D" id="2.130.10.80">
    <property type="entry name" value="Galactose oxidase/kelch, beta-propeller"/>
    <property type="match status" value="1"/>
</dbReference>
<dbReference type="PANTHER" id="PTHR32208">
    <property type="entry name" value="SECRETED PROTEIN-RELATED"/>
    <property type="match status" value="1"/>
</dbReference>
<dbReference type="SMART" id="SM00612">
    <property type="entry name" value="Kelch"/>
    <property type="match status" value="4"/>
</dbReference>
<keyword evidence="3" id="KW-1185">Reference proteome</keyword>
<dbReference type="InterPro" id="IPR011043">
    <property type="entry name" value="Gal_Oxase/kelch_b-propeller"/>
</dbReference>
<evidence type="ECO:0000313" key="2">
    <source>
        <dbReference type="EMBL" id="CAG8953891.1"/>
    </source>
</evidence>
<dbReference type="SUPFAM" id="SSF81296">
    <property type="entry name" value="E set domains"/>
    <property type="match status" value="1"/>
</dbReference>
<name>A0A9N9KUE0_9HELO</name>
<organism evidence="2 3">
    <name type="scientific">Hymenoscyphus fraxineus</name>
    <dbReference type="NCBI Taxonomy" id="746836"/>
    <lineage>
        <taxon>Eukaryota</taxon>
        <taxon>Fungi</taxon>
        <taxon>Dikarya</taxon>
        <taxon>Ascomycota</taxon>
        <taxon>Pezizomycotina</taxon>
        <taxon>Leotiomycetes</taxon>
        <taxon>Helotiales</taxon>
        <taxon>Helotiaceae</taxon>
        <taxon>Hymenoscyphus</taxon>
    </lineage>
</organism>
<dbReference type="OrthoDB" id="2019572at2759"/>
<protein>
    <recommendedName>
        <fullName evidence="1">Galactose oxidase-like Early set domain-containing protein</fullName>
    </recommendedName>
</protein>
<dbReference type="AlphaFoldDB" id="A0A9N9KUE0"/>